<comment type="caution">
    <text evidence="19">The sequence shown here is derived from an EMBL/GenBank/DDBJ whole genome shotgun (WGS) entry which is preliminary data.</text>
</comment>
<keyword evidence="11 14" id="KW-0170">Cobalt</keyword>
<feature type="region of interest" description="Disordered" evidence="15">
    <location>
        <begin position="595"/>
        <end position="615"/>
    </location>
</feature>
<dbReference type="GO" id="GO:0009263">
    <property type="term" value="P:deoxyribonucleotide biosynthetic process"/>
    <property type="evidence" value="ECO:0007669"/>
    <property type="project" value="UniProtKB-KW"/>
</dbReference>
<evidence type="ECO:0000256" key="3">
    <source>
        <dbReference type="ARBA" id="ARBA00012274"/>
    </source>
</evidence>
<dbReference type="InterPro" id="IPR024434">
    <property type="entry name" value="TSCPD_dom"/>
</dbReference>
<evidence type="ECO:0000259" key="18">
    <source>
        <dbReference type="Pfam" id="PF12637"/>
    </source>
</evidence>
<keyword evidence="10" id="KW-1015">Disulfide bond</keyword>
<evidence type="ECO:0000256" key="5">
    <source>
        <dbReference type="ARBA" id="ARBA00022628"/>
    </source>
</evidence>
<comment type="function">
    <text evidence="12 14">Catalyzes the reduction of ribonucleotides to deoxyribonucleotides. May function to provide a pool of deoxyribonucleotide precursors for DNA repair during oxygen limitation and/or for immediate growth after restoration of oxygen.</text>
</comment>
<dbReference type="GO" id="GO:0005524">
    <property type="term" value="F:ATP binding"/>
    <property type="evidence" value="ECO:0007669"/>
    <property type="project" value="InterPro"/>
</dbReference>
<reference evidence="19 20" key="1">
    <citation type="journal article" date="2016" name="Nat. Commun.">
        <title>Thousands of microbial genomes shed light on interconnected biogeochemical processes in an aquifer system.</title>
        <authorList>
            <person name="Anantharaman K."/>
            <person name="Brown C.T."/>
            <person name="Hug L.A."/>
            <person name="Sharon I."/>
            <person name="Castelle C.J."/>
            <person name="Probst A.J."/>
            <person name="Thomas B.C."/>
            <person name="Singh A."/>
            <person name="Wilkins M.J."/>
            <person name="Karaoz U."/>
            <person name="Brodie E.L."/>
            <person name="Williams K.H."/>
            <person name="Hubbard S.S."/>
            <person name="Banfield J.F."/>
        </authorList>
    </citation>
    <scope>NUCLEOTIDE SEQUENCE [LARGE SCALE GENOMIC DNA]</scope>
</reference>
<dbReference type="PANTHER" id="PTHR43371">
    <property type="entry name" value="VITAMIN B12-DEPENDENT RIBONUCLEOTIDE REDUCTASE"/>
    <property type="match status" value="1"/>
</dbReference>
<evidence type="ECO:0000256" key="14">
    <source>
        <dbReference type="RuleBase" id="RU364064"/>
    </source>
</evidence>
<accession>A0A1F7URA3</accession>
<dbReference type="Pfam" id="PF12637">
    <property type="entry name" value="TSCPD"/>
    <property type="match status" value="1"/>
</dbReference>
<evidence type="ECO:0000256" key="10">
    <source>
        <dbReference type="ARBA" id="ARBA00023157"/>
    </source>
</evidence>
<comment type="cofactor">
    <cofactor evidence="1 14">
        <name>adenosylcob(III)alamin</name>
        <dbReference type="ChEBI" id="CHEBI:18408"/>
    </cofactor>
</comment>
<evidence type="ECO:0000256" key="12">
    <source>
        <dbReference type="ARBA" id="ARBA00025437"/>
    </source>
</evidence>
<comment type="catalytic activity">
    <reaction evidence="13 14">
        <text>a 2'-deoxyribonucleoside 5'-diphosphate + [thioredoxin]-disulfide + H2O = a ribonucleoside 5'-diphosphate + [thioredoxin]-dithiol</text>
        <dbReference type="Rhea" id="RHEA:23252"/>
        <dbReference type="Rhea" id="RHEA-COMP:10698"/>
        <dbReference type="Rhea" id="RHEA-COMP:10700"/>
        <dbReference type="ChEBI" id="CHEBI:15377"/>
        <dbReference type="ChEBI" id="CHEBI:29950"/>
        <dbReference type="ChEBI" id="CHEBI:50058"/>
        <dbReference type="ChEBI" id="CHEBI:57930"/>
        <dbReference type="ChEBI" id="CHEBI:73316"/>
        <dbReference type="EC" id="1.17.4.1"/>
    </reaction>
</comment>
<dbReference type="GO" id="GO:0031419">
    <property type="term" value="F:cobalamin binding"/>
    <property type="evidence" value="ECO:0007669"/>
    <property type="project" value="UniProtKB-KW"/>
</dbReference>
<feature type="domain" description="TSCPD" evidence="18">
    <location>
        <begin position="632"/>
        <end position="734"/>
    </location>
</feature>
<dbReference type="NCBIfam" id="TIGR02504">
    <property type="entry name" value="NrdJ_Z"/>
    <property type="match status" value="1"/>
</dbReference>
<evidence type="ECO:0000256" key="11">
    <source>
        <dbReference type="ARBA" id="ARBA00023285"/>
    </source>
</evidence>
<dbReference type="AlphaFoldDB" id="A0A1F7URA3"/>
<evidence type="ECO:0000256" key="13">
    <source>
        <dbReference type="ARBA" id="ARBA00047754"/>
    </source>
</evidence>
<dbReference type="InterPro" id="IPR008926">
    <property type="entry name" value="RNR_R1-su_N"/>
</dbReference>
<evidence type="ECO:0000259" key="17">
    <source>
        <dbReference type="Pfam" id="PF02867"/>
    </source>
</evidence>
<keyword evidence="5 14" id="KW-0846">Cobalamin</keyword>
<evidence type="ECO:0000256" key="8">
    <source>
        <dbReference type="ARBA" id="ARBA00023002"/>
    </source>
</evidence>
<organism evidence="19 20">
    <name type="scientific">Candidatus Uhrbacteria bacterium RIFCSPLOWO2_01_FULL_47_24</name>
    <dbReference type="NCBI Taxonomy" id="1802401"/>
    <lineage>
        <taxon>Bacteria</taxon>
        <taxon>Candidatus Uhriibacteriota</taxon>
    </lineage>
</organism>
<keyword evidence="8 14" id="KW-0560">Oxidoreductase</keyword>
<protein>
    <recommendedName>
        <fullName evidence="4 14">Vitamin B12-dependent ribonucleotide reductase</fullName>
        <ecNumber evidence="3 14">1.17.4.1</ecNumber>
    </recommendedName>
</protein>
<gene>
    <name evidence="19" type="ORF">A3B21_02255</name>
</gene>
<dbReference type="InterPro" id="IPR000788">
    <property type="entry name" value="RNR_lg_C"/>
</dbReference>
<dbReference type="InterPro" id="IPR013344">
    <property type="entry name" value="RNR_NrdJ/NrdZ"/>
</dbReference>
<evidence type="ECO:0000256" key="9">
    <source>
        <dbReference type="ARBA" id="ARBA00023116"/>
    </source>
</evidence>
<sequence length="801" mass="88820">MWRDGRELGFTDNAIRVIEKRYLVRNEQGEVVETPKGMFSRIARALAEVERAYGATEEEVKFWENEFYGVLSRFEFTPAGRTITNAGGPTRVVANCIVLHFDDSMDGIFSTLRDASLLQQAGSGLGFAWHLLRPAGTMTVASRGQASGPVSFLHAYNTAFGVIKQQNRHGANMGVMRVDHPDILEFIDCKRKEGTIVNFNVSVGMTDEFMKQVRADSKEPWLCEWKGKKMKPRRIQRNSRGAYAGHEDVTLTARELMDKIVESAWQNGEPGVLFPDAANRTNPVPHLGRLEATNPCGEQFLHDGDVCNLGSINLAKFIKDGKIDEEHLRYTTAIATRMLDNVIDISDFPVEKVNSRFRDNRRVGLGIMGFADLLYQMNVPYNSEAGLTTAQRVMKVVNDAAHDTSEDLARTKSVFPNWEKSIFGPQGQNRLQRNAALTTVAPTGSISMFFECSSGVEPFFALAYKKENIMGGDSLNYVNPYLVNALRERGVYSDELVEDVTATGTIAHRTELPEDLRKTFVTAMDISAQDHILMQAAFQKHTDNSISKTINFPNSATREDVRAGYMLAWELGCKGGTVYRDGSREEQVLNLNNRKDQKTETNRGQATVNSGQATDGATATAQTINVLEPRPRPEILRGTTYKLKTAYGNLYITINEDDQGPFEVFSQMGKAGGFFAANLEAICRMISLSLRSGVHIDSVIRQIKGIRDPQPIWYKGEMILSLPDAIAQILEKHMKSSQSRLDLQWGVSDEKLAQPVKLTLEKGTESMLDNGFAPACPDCGGVLAFQEGCAKCGACGFSRCG</sequence>
<dbReference type="PRINTS" id="PR01183">
    <property type="entry name" value="RIBORDTASEM1"/>
</dbReference>
<evidence type="ECO:0000259" key="16">
    <source>
        <dbReference type="Pfam" id="PF00317"/>
    </source>
</evidence>
<evidence type="ECO:0000256" key="15">
    <source>
        <dbReference type="SAM" id="MobiDB-lite"/>
    </source>
</evidence>
<dbReference type="InterPro" id="IPR013509">
    <property type="entry name" value="RNR_lsu_N"/>
</dbReference>
<evidence type="ECO:0000256" key="7">
    <source>
        <dbReference type="ARBA" id="ARBA00022741"/>
    </source>
</evidence>
<dbReference type="EC" id="1.17.4.1" evidence="3 14"/>
<evidence type="ECO:0000313" key="19">
    <source>
        <dbReference type="EMBL" id="OGL80207.1"/>
    </source>
</evidence>
<dbReference type="SUPFAM" id="SSF51998">
    <property type="entry name" value="PFL-like glycyl radical enzymes"/>
    <property type="match status" value="1"/>
</dbReference>
<dbReference type="InterPro" id="IPR050862">
    <property type="entry name" value="RdRp_reductase_class-2"/>
</dbReference>
<feature type="domain" description="Ribonucleotide reductase large subunit C-terminal" evidence="17">
    <location>
        <begin position="95"/>
        <end position="579"/>
    </location>
</feature>
<evidence type="ECO:0000313" key="20">
    <source>
        <dbReference type="Proteomes" id="UP000176897"/>
    </source>
</evidence>
<dbReference type="STRING" id="1802401.A3B21_02255"/>
<dbReference type="EMBL" id="MGEJ01000014">
    <property type="protein sequence ID" value="OGL80207.1"/>
    <property type="molecule type" value="Genomic_DNA"/>
</dbReference>
<dbReference type="Pfam" id="PF02867">
    <property type="entry name" value="Ribonuc_red_lgC"/>
    <property type="match status" value="1"/>
</dbReference>
<dbReference type="CDD" id="cd02888">
    <property type="entry name" value="RNR_II_dimer"/>
    <property type="match status" value="1"/>
</dbReference>
<dbReference type="Proteomes" id="UP000176897">
    <property type="component" value="Unassembled WGS sequence"/>
</dbReference>
<feature type="domain" description="Ribonucleotide reductase large subunit N-terminal" evidence="16">
    <location>
        <begin position="10"/>
        <end position="90"/>
    </location>
</feature>
<comment type="similarity">
    <text evidence="2 14">Belongs to the ribonucleoside diphosphate reductase class-2 family.</text>
</comment>
<dbReference type="PANTHER" id="PTHR43371:SF1">
    <property type="entry name" value="RIBONUCLEOSIDE-DIPHOSPHATE REDUCTASE"/>
    <property type="match status" value="1"/>
</dbReference>
<dbReference type="GO" id="GO:0071897">
    <property type="term" value="P:DNA biosynthetic process"/>
    <property type="evidence" value="ECO:0007669"/>
    <property type="project" value="UniProtKB-KW"/>
</dbReference>
<dbReference type="Gene3D" id="3.20.70.20">
    <property type="match status" value="1"/>
</dbReference>
<dbReference type="SUPFAM" id="SSF48168">
    <property type="entry name" value="R1 subunit of ribonucleotide reductase, N-terminal domain"/>
    <property type="match status" value="1"/>
</dbReference>
<keyword evidence="9" id="KW-0215">Deoxyribonucleotide synthesis</keyword>
<dbReference type="UniPathway" id="UPA00326"/>
<proteinExistence type="inferred from homology"/>
<keyword evidence="6 14" id="KW-0237">DNA synthesis</keyword>
<name>A0A1F7URA3_9BACT</name>
<evidence type="ECO:0000256" key="6">
    <source>
        <dbReference type="ARBA" id="ARBA00022634"/>
    </source>
</evidence>
<dbReference type="Pfam" id="PF00317">
    <property type="entry name" value="Ribonuc_red_lgN"/>
    <property type="match status" value="1"/>
</dbReference>
<dbReference type="GO" id="GO:0004748">
    <property type="term" value="F:ribonucleoside-diphosphate reductase activity, thioredoxin disulfide as acceptor"/>
    <property type="evidence" value="ECO:0007669"/>
    <property type="project" value="UniProtKB-EC"/>
</dbReference>
<evidence type="ECO:0000256" key="1">
    <source>
        <dbReference type="ARBA" id="ARBA00001922"/>
    </source>
</evidence>
<keyword evidence="7 14" id="KW-0547">Nucleotide-binding</keyword>
<evidence type="ECO:0000256" key="4">
    <source>
        <dbReference type="ARBA" id="ARBA00014409"/>
    </source>
</evidence>
<evidence type="ECO:0000256" key="2">
    <source>
        <dbReference type="ARBA" id="ARBA00007405"/>
    </source>
</evidence>